<accession>A0AAV7CP65</accession>
<evidence type="ECO:0000256" key="7">
    <source>
        <dbReference type="ARBA" id="ARBA00022536"/>
    </source>
</evidence>
<dbReference type="SMART" id="SM00020">
    <property type="entry name" value="Tryp_SPc"/>
    <property type="match status" value="1"/>
</dbReference>
<keyword evidence="9" id="KW-0165">Cleavage on pair of basic residues</keyword>
<evidence type="ECO:0000259" key="24">
    <source>
        <dbReference type="PROSITE" id="PS50240"/>
    </source>
</evidence>
<keyword evidence="11" id="KW-0677">Repeat</keyword>
<dbReference type="InterPro" id="IPR001314">
    <property type="entry name" value="Peptidase_S1A"/>
</dbReference>
<dbReference type="Pfam" id="PF00089">
    <property type="entry name" value="Trypsin"/>
    <property type="match status" value="1"/>
</dbReference>
<feature type="active site" description="Charge relay system" evidence="19">
    <location>
        <position position="284"/>
    </location>
</feature>
<keyword evidence="22" id="KW-0812">Transmembrane</keyword>
<evidence type="ECO:0000256" key="5">
    <source>
        <dbReference type="ARBA" id="ARBA00022479"/>
    </source>
</evidence>
<evidence type="ECO:0000259" key="23">
    <source>
        <dbReference type="PROSITE" id="PS50026"/>
    </source>
</evidence>
<dbReference type="PROSITE" id="PS00135">
    <property type="entry name" value="TRYPSIN_SER"/>
    <property type="match status" value="1"/>
</dbReference>
<dbReference type="InterPro" id="IPR000742">
    <property type="entry name" value="EGF"/>
</dbReference>
<evidence type="ECO:0000313" key="26">
    <source>
        <dbReference type="EMBL" id="KAG8586616.1"/>
    </source>
</evidence>
<evidence type="ECO:0000256" key="11">
    <source>
        <dbReference type="ARBA" id="ARBA00022737"/>
    </source>
</evidence>
<evidence type="ECO:0000256" key="8">
    <source>
        <dbReference type="ARBA" id="ARBA00022670"/>
    </source>
</evidence>
<dbReference type="CDD" id="cd00190">
    <property type="entry name" value="Tryp_SPc"/>
    <property type="match status" value="1"/>
</dbReference>
<feature type="domain" description="EGF-like" evidence="23">
    <location>
        <begin position="88"/>
        <end position="124"/>
    </location>
</feature>
<dbReference type="InterPro" id="IPR001254">
    <property type="entry name" value="Trypsin_dom"/>
</dbReference>
<feature type="transmembrane region" description="Helical" evidence="22">
    <location>
        <begin position="7"/>
        <end position="27"/>
    </location>
</feature>
<dbReference type="PROSITE" id="PS50998">
    <property type="entry name" value="GLA_2"/>
    <property type="match status" value="1"/>
</dbReference>
<dbReference type="InterPro" id="IPR000152">
    <property type="entry name" value="EGF-type_Asp/Asn_hydroxyl_site"/>
</dbReference>
<evidence type="ECO:0000256" key="17">
    <source>
        <dbReference type="ARBA" id="ARBA00030307"/>
    </source>
</evidence>
<dbReference type="PRINTS" id="PR00010">
    <property type="entry name" value="EGFBLOOD"/>
</dbReference>
<evidence type="ECO:0000256" key="18">
    <source>
        <dbReference type="ARBA" id="ARBA00056668"/>
    </source>
</evidence>
<keyword evidence="7 20" id="KW-0245">EGF-like domain</keyword>
<name>A0AAV7CP65_ENGPU</name>
<evidence type="ECO:0000256" key="4">
    <source>
        <dbReference type="ARBA" id="ARBA00015530"/>
    </source>
</evidence>
<dbReference type="InterPro" id="IPR012224">
    <property type="entry name" value="Pept_S1A_FX"/>
</dbReference>
<protein>
    <recommendedName>
        <fullName evidence="4">Coagulation factor VII</fullName>
        <ecNumber evidence="3">3.4.21.21</ecNumber>
    </recommendedName>
    <alternativeName>
        <fullName evidence="17">Serum prothrombin conversion accelerator</fullName>
    </alternativeName>
</protein>
<dbReference type="PIRSF" id="PIRSF001143">
    <property type="entry name" value="Factor_X"/>
    <property type="match status" value="1"/>
</dbReference>
<dbReference type="PROSITE" id="PS01186">
    <property type="entry name" value="EGF_2"/>
    <property type="match status" value="1"/>
</dbReference>
<dbReference type="PROSITE" id="PS50240">
    <property type="entry name" value="TRYPSIN_DOM"/>
    <property type="match status" value="1"/>
</dbReference>
<dbReference type="PROSITE" id="PS01187">
    <property type="entry name" value="EGF_CA"/>
    <property type="match status" value="1"/>
</dbReference>
<dbReference type="GO" id="GO:0005509">
    <property type="term" value="F:calcium ion binding"/>
    <property type="evidence" value="ECO:0007669"/>
    <property type="project" value="InterPro"/>
</dbReference>
<dbReference type="Pfam" id="PF00594">
    <property type="entry name" value="Gla"/>
    <property type="match status" value="1"/>
</dbReference>
<dbReference type="CDD" id="cd00054">
    <property type="entry name" value="EGF_CA"/>
    <property type="match status" value="1"/>
</dbReference>
<dbReference type="SMART" id="SM00179">
    <property type="entry name" value="EGF_CA"/>
    <property type="match status" value="1"/>
</dbReference>
<evidence type="ECO:0000256" key="19">
    <source>
        <dbReference type="PIRSR" id="PIRSR001143-1"/>
    </source>
</evidence>
<keyword evidence="10" id="KW-0732">Signal</keyword>
<dbReference type="PROSITE" id="PS00134">
    <property type="entry name" value="TRYPSIN_HIS"/>
    <property type="match status" value="1"/>
</dbReference>
<keyword evidence="22" id="KW-0472">Membrane</keyword>
<feature type="disulfide bond" evidence="20">
    <location>
        <begin position="114"/>
        <end position="123"/>
    </location>
</feature>
<dbReference type="InterPro" id="IPR000294">
    <property type="entry name" value="GLA_domain"/>
</dbReference>
<feature type="active site" description="Charge relay system" evidence="19">
    <location>
        <position position="234"/>
    </location>
</feature>
<dbReference type="Proteomes" id="UP000824782">
    <property type="component" value="Unassembled WGS sequence"/>
</dbReference>
<comment type="function">
    <text evidence="18">Initiates the extrinsic pathway of blood coagulation. Serine protease that circulates in the blood in a zymogen form. Factor VII is converted to factor VIIa by factor Xa, factor XIIa, factor IXa, or thrombin by minor proteolysis. In the presence of tissue factor and calcium ions, factor VIIa then converts factor X to factor Xa by limited proteolysis. Factor VIIa also converts factor IX to factor IXa in the presence of tissue factor and calcium.</text>
</comment>
<comment type="caution">
    <text evidence="20">Lacks conserved residue(s) required for the propagation of feature annotation.</text>
</comment>
<evidence type="ECO:0000256" key="2">
    <source>
        <dbReference type="ARBA" id="ARBA00004613"/>
    </source>
</evidence>
<dbReference type="SMART" id="SM00069">
    <property type="entry name" value="GLA"/>
    <property type="match status" value="1"/>
</dbReference>
<dbReference type="FunFam" id="4.10.740.10:FF:000001">
    <property type="entry name" value="vitamin K-dependent protein S"/>
    <property type="match status" value="1"/>
</dbReference>
<feature type="active site" description="Charge relay system" evidence="19">
    <location>
        <position position="382"/>
    </location>
</feature>
<dbReference type="InterPro" id="IPR043504">
    <property type="entry name" value="Peptidase_S1_PA_chymotrypsin"/>
</dbReference>
<dbReference type="GO" id="GO:0005615">
    <property type="term" value="C:extracellular space"/>
    <property type="evidence" value="ECO:0007669"/>
    <property type="project" value="TreeGrafter"/>
</dbReference>
<dbReference type="Gene3D" id="4.10.740.10">
    <property type="entry name" value="Coagulation Factor IX"/>
    <property type="match status" value="1"/>
</dbReference>
<dbReference type="PANTHER" id="PTHR24278:SF26">
    <property type="entry name" value="COAGULATION FACTOR VII"/>
    <property type="match status" value="1"/>
</dbReference>
<evidence type="ECO:0000256" key="20">
    <source>
        <dbReference type="PROSITE-ProRule" id="PRU00076"/>
    </source>
</evidence>
<dbReference type="PRINTS" id="PR00001">
    <property type="entry name" value="GLABLOOD"/>
</dbReference>
<dbReference type="AlphaFoldDB" id="A0AAV7CP65"/>
<dbReference type="PRINTS" id="PR00722">
    <property type="entry name" value="CHYMOTRYPSIN"/>
</dbReference>
<dbReference type="Gene3D" id="2.40.10.10">
    <property type="entry name" value="Trypsin-like serine proteases"/>
    <property type="match status" value="2"/>
</dbReference>
<evidence type="ECO:0000256" key="12">
    <source>
        <dbReference type="ARBA" id="ARBA00022801"/>
    </source>
</evidence>
<evidence type="ECO:0000256" key="22">
    <source>
        <dbReference type="SAM" id="Phobius"/>
    </source>
</evidence>
<keyword evidence="5" id="KW-0301">Gamma-carboxyglutamic acid</keyword>
<dbReference type="GO" id="GO:0006508">
    <property type="term" value="P:proteolysis"/>
    <property type="evidence" value="ECO:0007669"/>
    <property type="project" value="UniProtKB-KW"/>
</dbReference>
<keyword evidence="27" id="KW-1185">Reference proteome</keyword>
<sequence>MALDKKIITYFWIIVLFMPLLTFAVFIQSKEANALLRSRIRRANSIFEEFKAGSLERECREEICSYEEAKEIFKDDRRTKEFWKIYTDDNQCLSNPCNYGGTCYDEYQSYMCLCPEGYEGRNCEIIINETLVCEKDNGQCEQLCMNTPTIRQCSCMEGYALGEDGTSCIPEVEYPCGQIPVLKKKIKRGRIVGGEECPKGECPWQARVIFTDRTSLTICGGSLIAPNWVVTAAHCVKPSFLNRLTVVLGDHKISEAEGTEQERKVVQIIIHENFVGMKTNNDNDIALLRLNTSVNYTDYVVPICLPNTHFAVNQLLHQGSFSVVSGWGRLIEGGATPDKLQRVILPRVMTQECIEKTKMNITANMFCAGFTDGSKDSCRGDSGGPYATKYKETYYLTGIVSWGLGCARVNLYGVYTRVSRYTDWVIEKIEQNSI</sequence>
<dbReference type="Pfam" id="PF14670">
    <property type="entry name" value="FXa_inhibition"/>
    <property type="match status" value="1"/>
</dbReference>
<dbReference type="InterPro" id="IPR033116">
    <property type="entry name" value="TRYPSIN_SER"/>
</dbReference>
<dbReference type="Gene3D" id="2.10.25.10">
    <property type="entry name" value="Laminin"/>
    <property type="match status" value="2"/>
</dbReference>
<dbReference type="InterPro" id="IPR009003">
    <property type="entry name" value="Peptidase_S1_PA"/>
</dbReference>
<evidence type="ECO:0000256" key="6">
    <source>
        <dbReference type="ARBA" id="ARBA00022525"/>
    </source>
</evidence>
<keyword evidence="8 21" id="KW-0645">Protease</keyword>
<keyword evidence="12 21" id="KW-0378">Hydrolase</keyword>
<gene>
    <name evidence="26" type="ORF">GDO81_005431</name>
</gene>
<dbReference type="FunFam" id="2.40.10.10:FF:000013">
    <property type="entry name" value="Coagulation factor X"/>
    <property type="match status" value="1"/>
</dbReference>
<dbReference type="SUPFAM" id="SSF57196">
    <property type="entry name" value="EGF/Laminin"/>
    <property type="match status" value="1"/>
</dbReference>
<dbReference type="InterPro" id="IPR017857">
    <property type="entry name" value="Coagulation_fac-like_Gla_dom"/>
</dbReference>
<dbReference type="SUPFAM" id="SSF57630">
    <property type="entry name" value="GLA-domain"/>
    <property type="match status" value="1"/>
</dbReference>
<dbReference type="EC" id="3.4.21.21" evidence="3"/>
<reference evidence="26" key="1">
    <citation type="thesis" date="2020" institute="ProQuest LLC" country="789 East Eisenhower Parkway, Ann Arbor, MI, USA">
        <title>Comparative Genomics and Chromosome Evolution.</title>
        <authorList>
            <person name="Mudd A.B."/>
        </authorList>
    </citation>
    <scope>NUCLEOTIDE SEQUENCE</scope>
    <source>
        <strain evidence="26">237g6f4</strain>
        <tissue evidence="26">Blood</tissue>
    </source>
</reference>
<evidence type="ECO:0000256" key="10">
    <source>
        <dbReference type="ARBA" id="ARBA00022729"/>
    </source>
</evidence>
<organism evidence="26 27">
    <name type="scientific">Engystomops pustulosus</name>
    <name type="common">Tungara frog</name>
    <name type="synonym">Physalaemus pustulosus</name>
    <dbReference type="NCBI Taxonomy" id="76066"/>
    <lineage>
        <taxon>Eukaryota</taxon>
        <taxon>Metazoa</taxon>
        <taxon>Chordata</taxon>
        <taxon>Craniata</taxon>
        <taxon>Vertebrata</taxon>
        <taxon>Euteleostomi</taxon>
        <taxon>Amphibia</taxon>
        <taxon>Batrachia</taxon>
        <taxon>Anura</taxon>
        <taxon>Neobatrachia</taxon>
        <taxon>Hyloidea</taxon>
        <taxon>Leptodactylidae</taxon>
        <taxon>Leiuperinae</taxon>
        <taxon>Engystomops</taxon>
    </lineage>
</organism>
<dbReference type="PROSITE" id="PS00022">
    <property type="entry name" value="EGF_1"/>
    <property type="match status" value="1"/>
</dbReference>
<keyword evidence="14" id="KW-0865">Zymogen</keyword>
<evidence type="ECO:0000256" key="9">
    <source>
        <dbReference type="ARBA" id="ARBA00022685"/>
    </source>
</evidence>
<dbReference type="InterPro" id="IPR001881">
    <property type="entry name" value="EGF-like_Ca-bd_dom"/>
</dbReference>
<proteinExistence type="predicted"/>
<dbReference type="PANTHER" id="PTHR24278">
    <property type="entry name" value="COAGULATION FACTOR"/>
    <property type="match status" value="1"/>
</dbReference>
<keyword evidence="6" id="KW-0964">Secreted</keyword>
<dbReference type="InterPro" id="IPR018114">
    <property type="entry name" value="TRYPSIN_HIS"/>
</dbReference>
<dbReference type="PROSITE" id="PS00011">
    <property type="entry name" value="GLA_1"/>
    <property type="match status" value="1"/>
</dbReference>
<comment type="subcellular location">
    <subcellularLocation>
        <location evidence="2">Secreted</location>
    </subcellularLocation>
</comment>
<evidence type="ECO:0000256" key="15">
    <source>
        <dbReference type="ARBA" id="ARBA00023157"/>
    </source>
</evidence>
<dbReference type="FunFam" id="2.10.25.10:FF:000420">
    <property type="entry name" value="Coagulation factor VII"/>
    <property type="match status" value="1"/>
</dbReference>
<keyword evidence="22" id="KW-1133">Transmembrane helix</keyword>
<dbReference type="InterPro" id="IPR035972">
    <property type="entry name" value="GLA-like_dom_SF"/>
</dbReference>
<dbReference type="GO" id="GO:0004252">
    <property type="term" value="F:serine-type endopeptidase activity"/>
    <property type="evidence" value="ECO:0007669"/>
    <property type="project" value="UniProtKB-EC"/>
</dbReference>
<evidence type="ECO:0000256" key="14">
    <source>
        <dbReference type="ARBA" id="ARBA00023145"/>
    </source>
</evidence>
<evidence type="ECO:0000256" key="3">
    <source>
        <dbReference type="ARBA" id="ARBA00012069"/>
    </source>
</evidence>
<dbReference type="PROSITE" id="PS00010">
    <property type="entry name" value="ASX_HYDROXYL"/>
    <property type="match status" value="1"/>
</dbReference>
<keyword evidence="13" id="KW-0106">Calcium</keyword>
<keyword evidence="16" id="KW-0325">Glycoprotein</keyword>
<comment type="catalytic activity">
    <reaction evidence="1">
        <text>Selective cleavage of Arg-|-Ile bond in factor X to form factor Xa.</text>
        <dbReference type="EC" id="3.4.21.21"/>
    </reaction>
</comment>
<feature type="domain" description="Peptidase S1" evidence="24">
    <location>
        <begin position="191"/>
        <end position="430"/>
    </location>
</feature>
<dbReference type="EMBL" id="WNYA01000002">
    <property type="protein sequence ID" value="KAG8586616.1"/>
    <property type="molecule type" value="Genomic_DNA"/>
</dbReference>
<evidence type="ECO:0000256" key="13">
    <source>
        <dbReference type="ARBA" id="ARBA00022837"/>
    </source>
</evidence>
<evidence type="ECO:0000313" key="27">
    <source>
        <dbReference type="Proteomes" id="UP000824782"/>
    </source>
</evidence>
<dbReference type="InterPro" id="IPR050442">
    <property type="entry name" value="Peptidase_S1_coag_factors"/>
</dbReference>
<dbReference type="Pfam" id="PF00008">
    <property type="entry name" value="EGF"/>
    <property type="match status" value="1"/>
</dbReference>
<dbReference type="SUPFAM" id="SSF50494">
    <property type="entry name" value="Trypsin-like serine proteases"/>
    <property type="match status" value="1"/>
</dbReference>
<dbReference type="GO" id="GO:0007596">
    <property type="term" value="P:blood coagulation"/>
    <property type="evidence" value="ECO:0007669"/>
    <property type="project" value="InterPro"/>
</dbReference>
<keyword evidence="21" id="KW-0720">Serine protease</keyword>
<evidence type="ECO:0000256" key="16">
    <source>
        <dbReference type="ARBA" id="ARBA00023180"/>
    </source>
</evidence>
<dbReference type="InterPro" id="IPR018097">
    <property type="entry name" value="EGF_Ca-bd_CS"/>
</dbReference>
<dbReference type="PROSITE" id="PS50026">
    <property type="entry name" value="EGF_3"/>
    <property type="match status" value="1"/>
</dbReference>
<keyword evidence="15 20" id="KW-1015">Disulfide bond</keyword>
<evidence type="ECO:0000256" key="1">
    <source>
        <dbReference type="ARBA" id="ARBA00001355"/>
    </source>
</evidence>
<dbReference type="SMART" id="SM00181">
    <property type="entry name" value="EGF"/>
    <property type="match status" value="2"/>
</dbReference>
<evidence type="ECO:0000256" key="21">
    <source>
        <dbReference type="RuleBase" id="RU363034"/>
    </source>
</evidence>
<feature type="domain" description="Gla" evidence="25">
    <location>
        <begin position="42"/>
        <end position="88"/>
    </location>
</feature>
<evidence type="ECO:0000259" key="25">
    <source>
        <dbReference type="PROSITE" id="PS50998"/>
    </source>
</evidence>
<comment type="caution">
    <text evidence="26">The sequence shown here is derived from an EMBL/GenBank/DDBJ whole genome shotgun (WGS) entry which is preliminary data.</text>
</comment>